<name>A0ABY7RWY5_9FLAO</name>
<dbReference type="PROSITE" id="PS51257">
    <property type="entry name" value="PROKAR_LIPOPROTEIN"/>
    <property type="match status" value="1"/>
</dbReference>
<evidence type="ECO:0000313" key="3">
    <source>
        <dbReference type="Proteomes" id="UP001202717"/>
    </source>
</evidence>
<organism evidence="2 3">
    <name type="scientific">Psychroserpens ponticola</name>
    <dbReference type="NCBI Taxonomy" id="2932268"/>
    <lineage>
        <taxon>Bacteria</taxon>
        <taxon>Pseudomonadati</taxon>
        <taxon>Bacteroidota</taxon>
        <taxon>Flavobacteriia</taxon>
        <taxon>Flavobacteriales</taxon>
        <taxon>Flavobacteriaceae</taxon>
        <taxon>Psychroserpens</taxon>
    </lineage>
</organism>
<dbReference type="EMBL" id="CP116221">
    <property type="protein sequence ID" value="WCO01363.1"/>
    <property type="molecule type" value="Genomic_DNA"/>
</dbReference>
<feature type="region of interest" description="Disordered" evidence="1">
    <location>
        <begin position="418"/>
        <end position="472"/>
    </location>
</feature>
<proteinExistence type="predicted"/>
<dbReference type="InterPro" id="IPR046219">
    <property type="entry name" value="DUF6252"/>
</dbReference>
<accession>A0ABY7RWY5</accession>
<dbReference type="RefSeq" id="WP_249993411.1">
    <property type="nucleotide sequence ID" value="NZ_CP116221.1"/>
</dbReference>
<evidence type="ECO:0000313" key="2">
    <source>
        <dbReference type="EMBL" id="WCO01363.1"/>
    </source>
</evidence>
<evidence type="ECO:0000256" key="1">
    <source>
        <dbReference type="SAM" id="MobiDB-lite"/>
    </source>
</evidence>
<keyword evidence="3" id="KW-1185">Reference proteome</keyword>
<reference evidence="2 3" key="1">
    <citation type="submission" date="2023-01" db="EMBL/GenBank/DDBJ databases">
        <title>Psychroserpens ponticola sp. nov., isolated from seawater.</title>
        <authorList>
            <person name="Kristyanto S."/>
            <person name="Jung J."/>
            <person name="Kim J.M."/>
            <person name="Jeon C.O."/>
        </authorList>
    </citation>
    <scope>NUCLEOTIDE SEQUENCE [LARGE SCALE GENOMIC DNA]</scope>
    <source>
        <strain evidence="2 3">MSW6</strain>
    </source>
</reference>
<sequence>MKRLSILLITILTFASCGDEVEFNSPSIQGNKDYVLWRAEYFNASIDINGYLTITGGNNVETLELRIPSVAVGTYTLGDVDSMEARFTAGDGTVYSTNNRPDPSVTLYPEYGEINLDKIANRTFTGTFRFNAFDPTGLKVVNFGGVTNQNPDTPTDDPVNGGIFYRVPLTSGNIPSVVFTCIDAEEQTDLAQAAFNSTTASELMYINSTDYINACNILALALETQRSYCGDIDGALQSRIDALNGCVFPCEIAEDNRNTAEAEEENATIGNYILACINYQLYLQEQIDFCGDPDGSIQLELDELNCGDDDGDGVPNIFEDFNGDGVFDDDTDGDGIFNYLDEDDDGDGILTIDEAKDVDGNPLDTDGDMDVDYLDNDDDGDGILTQNEVGDTDGDGISNYLDNDDDGDGIFTLYETGFGDTDANGQDDYLDDDDDGDGLLTANENADPNMDGDPNDAVDTDMDGVPDYLDNI</sequence>
<dbReference type="PROSITE" id="PS00018">
    <property type="entry name" value="EF_HAND_1"/>
    <property type="match status" value="1"/>
</dbReference>
<gene>
    <name evidence="2" type="ORF">MUN68_015010</name>
</gene>
<protein>
    <submittedName>
        <fullName evidence="2">DUF6252 family protein</fullName>
    </submittedName>
</protein>
<dbReference type="InterPro" id="IPR018247">
    <property type="entry name" value="EF_Hand_1_Ca_BS"/>
</dbReference>
<feature type="compositionally biased region" description="Acidic residues" evidence="1">
    <location>
        <begin position="453"/>
        <end position="464"/>
    </location>
</feature>
<feature type="compositionally biased region" description="Acidic residues" evidence="1">
    <location>
        <begin position="428"/>
        <end position="437"/>
    </location>
</feature>
<dbReference type="Proteomes" id="UP001202717">
    <property type="component" value="Chromosome"/>
</dbReference>
<dbReference type="Pfam" id="PF19765">
    <property type="entry name" value="DUF6252"/>
    <property type="match status" value="1"/>
</dbReference>